<keyword evidence="2" id="KW-1185">Reference proteome</keyword>
<evidence type="ECO:0000313" key="1">
    <source>
        <dbReference type="EMBL" id="KAI9905589.1"/>
    </source>
</evidence>
<proteinExistence type="predicted"/>
<sequence length="614" mass="68372">MEHASLSLSLSRALARVRYCNFLKCVLLFLSRCFLSGTNFSPAGLSFNTRLRTYQSFCGCMLRRTRRAVMLSPSSAASLAKTLEKKPAPSDHKIIREGNGVILIPERNQVFYNPVQALNRDLSIAIISEFVRCRAREALAKKSRTNEAKASDAKDIVEPQTYTDEEIDTYVTETAETSGIRIFEALAASGLRSIRYFQQIPGVKSILVNDMDVAAVETIKRNIAFNELPMDRVIPHEGDATDVMYNHRKATDQFDVVDLDPYGSASMFLDSAVQSVTNGGLLCVTCTDMPVLSGKQPEVCFSRYGAIPNKSHYLHEMALRMVLQTLETTANRYARHIVPLASCSIDFYVRVFVRVYKSPVNVKKAMTKLSYVFQCIQCESFHFQPLGVSSGNSYHAARGPVVGQHCDQCQGKFKIAGPIWSAPLHDRDVLLKIRDRVDKSTSAYPTKARLHGLLTTISEELVDAPLHYTLPGLSKTLHCSNPPMAQIQGAIRHAGYDVSQFHKVPDAIKTTAPNDVIWDIMRCWVKKHPLNKKRDGQDTPGSRILAKEPKFEANFAAKRPGPNDRPKALRFPLNPEPNWGPKARAVGKRAASGDPAETNDDQQETDVKKAKITN</sequence>
<protein>
    <submittedName>
        <fullName evidence="1">Uncharacterized protein</fullName>
    </submittedName>
</protein>
<organism evidence="1 2">
    <name type="scientific">Peronosclerospora sorghi</name>
    <dbReference type="NCBI Taxonomy" id="230839"/>
    <lineage>
        <taxon>Eukaryota</taxon>
        <taxon>Sar</taxon>
        <taxon>Stramenopiles</taxon>
        <taxon>Oomycota</taxon>
        <taxon>Peronosporomycetes</taxon>
        <taxon>Peronosporales</taxon>
        <taxon>Peronosporaceae</taxon>
        <taxon>Peronosclerospora</taxon>
    </lineage>
</organism>
<dbReference type="Proteomes" id="UP001163321">
    <property type="component" value="Chromosome 9"/>
</dbReference>
<gene>
    <name evidence="1" type="ORF">PsorP6_014229</name>
</gene>
<name>A0ACC0VGN7_9STRA</name>
<evidence type="ECO:0000313" key="2">
    <source>
        <dbReference type="Proteomes" id="UP001163321"/>
    </source>
</evidence>
<dbReference type="EMBL" id="CM047588">
    <property type="protein sequence ID" value="KAI9905589.1"/>
    <property type="molecule type" value="Genomic_DNA"/>
</dbReference>
<accession>A0ACC0VGN7</accession>
<comment type="caution">
    <text evidence="1">The sequence shown here is derived from an EMBL/GenBank/DDBJ whole genome shotgun (WGS) entry which is preliminary data.</text>
</comment>
<reference evidence="1 2" key="1">
    <citation type="journal article" date="2022" name="bioRxiv">
        <title>The genome of the oomycete Peronosclerospora sorghi, a cosmopolitan pathogen of maize and sorghum, is inflated with dispersed pseudogenes.</title>
        <authorList>
            <person name="Fletcher K."/>
            <person name="Martin F."/>
            <person name="Isakeit T."/>
            <person name="Cavanaugh K."/>
            <person name="Magill C."/>
            <person name="Michelmore R."/>
        </authorList>
    </citation>
    <scope>NUCLEOTIDE SEQUENCE [LARGE SCALE GENOMIC DNA]</scope>
    <source>
        <strain evidence="1">P6</strain>
    </source>
</reference>